<dbReference type="SUPFAM" id="SSF52777">
    <property type="entry name" value="CoA-dependent acyltransferases"/>
    <property type="match status" value="1"/>
</dbReference>
<evidence type="ECO:0000259" key="2">
    <source>
        <dbReference type="Pfam" id="PF00501"/>
    </source>
</evidence>
<dbReference type="InterPro" id="IPR010071">
    <property type="entry name" value="AA_adenyl_dom"/>
</dbReference>
<dbReference type="Pfam" id="PF13193">
    <property type="entry name" value="AMP-binding_C"/>
    <property type="match status" value="1"/>
</dbReference>
<feature type="region of interest" description="Disordered" evidence="1">
    <location>
        <begin position="815"/>
        <end position="845"/>
    </location>
</feature>
<evidence type="ECO:0000313" key="4">
    <source>
        <dbReference type="EMBL" id="MBB0242560.1"/>
    </source>
</evidence>
<evidence type="ECO:0000256" key="1">
    <source>
        <dbReference type="SAM" id="MobiDB-lite"/>
    </source>
</evidence>
<dbReference type="GO" id="GO:0005737">
    <property type="term" value="C:cytoplasm"/>
    <property type="evidence" value="ECO:0007669"/>
    <property type="project" value="TreeGrafter"/>
</dbReference>
<dbReference type="PANTHER" id="PTHR45527:SF1">
    <property type="entry name" value="FATTY ACID SYNTHASE"/>
    <property type="match status" value="1"/>
</dbReference>
<dbReference type="InterPro" id="IPR045851">
    <property type="entry name" value="AMP-bd_C_sf"/>
</dbReference>
<dbReference type="AlphaFoldDB" id="A0A7W3XZV6"/>
<dbReference type="RefSeq" id="WP_182604370.1">
    <property type="nucleotide sequence ID" value="NZ_VKHT01000002.1"/>
</dbReference>
<accession>A0A7W3XZV6</accession>
<dbReference type="InterPro" id="IPR000873">
    <property type="entry name" value="AMP-dep_synth/lig_dom"/>
</dbReference>
<dbReference type="Gene3D" id="3.30.300.30">
    <property type="match status" value="1"/>
</dbReference>
<evidence type="ECO:0000259" key="3">
    <source>
        <dbReference type="Pfam" id="PF13193"/>
    </source>
</evidence>
<dbReference type="CDD" id="cd05930">
    <property type="entry name" value="A_NRPS"/>
    <property type="match status" value="1"/>
</dbReference>
<keyword evidence="5" id="KW-1185">Reference proteome</keyword>
<proteinExistence type="predicted"/>
<dbReference type="PROSITE" id="PS00455">
    <property type="entry name" value="AMP_BINDING"/>
    <property type="match status" value="1"/>
</dbReference>
<feature type="compositionally biased region" description="Basic and acidic residues" evidence="1">
    <location>
        <begin position="820"/>
        <end position="829"/>
    </location>
</feature>
<dbReference type="InterPro" id="IPR020845">
    <property type="entry name" value="AMP-binding_CS"/>
</dbReference>
<evidence type="ECO:0000313" key="5">
    <source>
        <dbReference type="Proteomes" id="UP000538929"/>
    </source>
</evidence>
<protein>
    <submittedName>
        <fullName evidence="4">Amino acid adenylation domain-containing protein</fullName>
    </submittedName>
</protein>
<sequence>MPENTGLTAGAWIVEGRADVPELRTRTAEAQPRVRLTVLGPESGEVSRPETGGLIREEVVAARTDAGHPRVLLAPLAEKRFLLIVVTPNRLPPRKVAQWLLTPGAPFPRATDGTTARAGGGDVPATLRTGSSPSGFASTVHIPAGRAVARFRAAGTRTESALAAASSVLVVRYGGGPTVDLAVVDGAPVAARVQVEESVSGTTFLSRVDRAVDSGTPVLPPTRASLAVARETCPEPERFGSLTAVSVYPPDSVSHHDLLISLVGERLRIDYDTGLFEEDAIRAFAGRLVTVLEDLAADRPVHAVSALTADERITLPQWSTGYSEAVDDVCLHTLIERSAARDPSAVAVVCGDSELTYRQLDSAANRVAERLRAAGLTRGNLVALLSERSVDSVVAMVGVLKSGAAYAPIEPGHPAARIRRLLLDSGADTVFAHREPEIDLPVPLLLPDRTPDVHGRTDREEPSPDDLAYVIHTSGSTGAAKGIAVHHRAIVTSTAARSVSGVAPGRDLVLPPLCFDGAAGGLYWALTTGGTVVLPTEKEARDPLAMAKLLERETITHIHAVPSHYRVMLQVANAQALARLVMVAVGGEPLAPDLVAEHLRHCPDTPLFNDYGPTECAVWATTHRCGPADAGRTAVPVGRPVPNYRTHVLDDGMRPTPPGVPGEIYLGGPAVAHGYRNRPGPTAERFLPDPFEPAGRLYRTGDRGRWSEDGRLFLLGRVDRQVKVRGFRVEPGEVEATVRRYPEVADCAVLLRNEDTRELLVAFVVPKTKISEGDLRQRMAEALPAHMIPDHIAVLTALPRTPGGKIDALSLRTMSLSGHRVQEPTERRPPRGSARHSPDTNTTPP</sequence>
<dbReference type="Proteomes" id="UP000538929">
    <property type="component" value="Unassembled WGS sequence"/>
</dbReference>
<dbReference type="GO" id="GO:0044550">
    <property type="term" value="P:secondary metabolite biosynthetic process"/>
    <property type="evidence" value="ECO:0007669"/>
    <property type="project" value="TreeGrafter"/>
</dbReference>
<feature type="domain" description="AMP-dependent synthetase/ligase" evidence="2">
    <location>
        <begin position="336"/>
        <end position="675"/>
    </location>
</feature>
<gene>
    <name evidence="4" type="ORF">FNQ90_00175</name>
</gene>
<dbReference type="GO" id="GO:0031177">
    <property type="term" value="F:phosphopantetheine binding"/>
    <property type="evidence" value="ECO:0007669"/>
    <property type="project" value="TreeGrafter"/>
</dbReference>
<dbReference type="SUPFAM" id="SSF56801">
    <property type="entry name" value="Acetyl-CoA synthetase-like"/>
    <property type="match status" value="1"/>
</dbReference>
<comment type="caution">
    <text evidence="4">The sequence shown here is derived from an EMBL/GenBank/DDBJ whole genome shotgun (WGS) entry which is preliminary data.</text>
</comment>
<dbReference type="InterPro" id="IPR025110">
    <property type="entry name" value="AMP-bd_C"/>
</dbReference>
<dbReference type="InterPro" id="IPR042099">
    <property type="entry name" value="ANL_N_sf"/>
</dbReference>
<dbReference type="NCBIfam" id="TIGR01733">
    <property type="entry name" value="AA-adenyl-dom"/>
    <property type="match status" value="1"/>
</dbReference>
<dbReference type="Pfam" id="PF00501">
    <property type="entry name" value="AMP-binding"/>
    <property type="match status" value="1"/>
</dbReference>
<dbReference type="PANTHER" id="PTHR45527">
    <property type="entry name" value="NONRIBOSOMAL PEPTIDE SYNTHETASE"/>
    <property type="match status" value="1"/>
</dbReference>
<dbReference type="GO" id="GO:0043041">
    <property type="term" value="P:amino acid activation for nonribosomal peptide biosynthetic process"/>
    <property type="evidence" value="ECO:0007669"/>
    <property type="project" value="TreeGrafter"/>
</dbReference>
<dbReference type="EMBL" id="VKHT01000002">
    <property type="protein sequence ID" value="MBB0242560.1"/>
    <property type="molecule type" value="Genomic_DNA"/>
</dbReference>
<organism evidence="4 5">
    <name type="scientific">Streptomyces alkaliphilus</name>
    <dbReference type="NCBI Taxonomy" id="1472722"/>
    <lineage>
        <taxon>Bacteria</taxon>
        <taxon>Bacillati</taxon>
        <taxon>Actinomycetota</taxon>
        <taxon>Actinomycetes</taxon>
        <taxon>Kitasatosporales</taxon>
        <taxon>Streptomycetaceae</taxon>
        <taxon>Streptomyces</taxon>
    </lineage>
</organism>
<reference evidence="5" key="1">
    <citation type="submission" date="2019-10" db="EMBL/GenBank/DDBJ databases">
        <title>Streptomyces sp. nov., a novel actinobacterium isolated from alkaline environment.</title>
        <authorList>
            <person name="Golinska P."/>
        </authorList>
    </citation>
    <scope>NUCLEOTIDE SEQUENCE [LARGE SCALE GENOMIC DNA]</scope>
    <source>
        <strain evidence="5">DSM 42118</strain>
    </source>
</reference>
<dbReference type="Gene3D" id="3.30.559.30">
    <property type="entry name" value="Nonribosomal peptide synthetase, condensation domain"/>
    <property type="match status" value="1"/>
</dbReference>
<name>A0A7W3XZV6_9ACTN</name>
<dbReference type="Gene3D" id="3.40.50.12780">
    <property type="entry name" value="N-terminal domain of ligase-like"/>
    <property type="match status" value="1"/>
</dbReference>
<feature type="domain" description="AMP-binding enzyme C-terminal" evidence="3">
    <location>
        <begin position="733"/>
        <end position="805"/>
    </location>
</feature>